<comment type="similarity">
    <text evidence="1">Belongs to the peptidase M16 family.</text>
</comment>
<dbReference type="GO" id="GO:0046872">
    <property type="term" value="F:metal ion binding"/>
    <property type="evidence" value="ECO:0007669"/>
    <property type="project" value="InterPro"/>
</dbReference>
<proteinExistence type="inferred from homology"/>
<dbReference type="RefSeq" id="WP_060635733.1">
    <property type="nucleotide sequence ID" value="NZ_CBXV010000008.1"/>
</dbReference>
<dbReference type="EMBL" id="CBXV010000008">
    <property type="protein sequence ID" value="CDM66929.1"/>
    <property type="molecule type" value="Genomic_DNA"/>
</dbReference>
<evidence type="ECO:0000256" key="1">
    <source>
        <dbReference type="ARBA" id="ARBA00007261"/>
    </source>
</evidence>
<reference evidence="5 6" key="1">
    <citation type="submission" date="2013-12" db="EMBL/GenBank/DDBJ databases">
        <authorList>
            <person name="Stott M."/>
        </authorList>
    </citation>
    <scope>NUCLEOTIDE SEQUENCE [LARGE SCALE GENOMIC DNA]</scope>
    <source>
        <strain evidence="5 6">K22</strain>
    </source>
</reference>
<accession>A0A0B6X333</accession>
<dbReference type="Proteomes" id="UP000031518">
    <property type="component" value="Unassembled WGS sequence"/>
</dbReference>
<evidence type="ECO:0000256" key="2">
    <source>
        <dbReference type="SAM" id="SignalP"/>
    </source>
</evidence>
<protein>
    <submittedName>
        <fullName evidence="5">Predicted Zn-dependent peptidase</fullName>
    </submittedName>
</protein>
<evidence type="ECO:0000313" key="5">
    <source>
        <dbReference type="EMBL" id="CDM66929.1"/>
    </source>
</evidence>
<dbReference type="SUPFAM" id="SSF63411">
    <property type="entry name" value="LuxS/MPP-like metallohydrolase"/>
    <property type="match status" value="2"/>
</dbReference>
<keyword evidence="2" id="KW-0732">Signal</keyword>
<dbReference type="OrthoDB" id="9811314at2"/>
<reference evidence="5 6" key="2">
    <citation type="submission" date="2015-01" db="EMBL/GenBank/DDBJ databases">
        <title>Complete genome sequence of Pyrinomonas methylaliphatogenes type strain K22T.</title>
        <authorList>
            <person name="Lee K.C.Y."/>
            <person name="Power J.F."/>
            <person name="Dunfield P.F."/>
            <person name="Morgan X.C."/>
            <person name="Huttenhower C."/>
            <person name="Stott M.B."/>
        </authorList>
    </citation>
    <scope>NUCLEOTIDE SEQUENCE [LARGE SCALE GENOMIC DNA]</scope>
    <source>
        <strain evidence="5 6">K22</strain>
    </source>
</reference>
<dbReference type="PANTHER" id="PTHR11851">
    <property type="entry name" value="METALLOPROTEASE"/>
    <property type="match status" value="1"/>
</dbReference>
<feature type="chain" id="PRO_5002110478" evidence="2">
    <location>
        <begin position="23"/>
        <end position="502"/>
    </location>
</feature>
<dbReference type="Pfam" id="PF00675">
    <property type="entry name" value="Peptidase_M16"/>
    <property type="match status" value="1"/>
</dbReference>
<dbReference type="STRING" id="454194.PYK22_02972"/>
<dbReference type="InterPro" id="IPR050361">
    <property type="entry name" value="MPP/UQCRC_Complex"/>
</dbReference>
<dbReference type="InterPro" id="IPR007863">
    <property type="entry name" value="Peptidase_M16_C"/>
</dbReference>
<feature type="domain" description="Peptidase M16 N-terminal" evidence="3">
    <location>
        <begin position="40"/>
        <end position="179"/>
    </location>
</feature>
<dbReference type="AlphaFoldDB" id="A0A0B6X333"/>
<name>A0A0B6X333_9BACT</name>
<dbReference type="Pfam" id="PF05193">
    <property type="entry name" value="Peptidase_M16_C"/>
    <property type="match status" value="1"/>
</dbReference>
<evidence type="ECO:0000313" key="6">
    <source>
        <dbReference type="Proteomes" id="UP000031518"/>
    </source>
</evidence>
<dbReference type="Gene3D" id="3.30.830.10">
    <property type="entry name" value="Metalloenzyme, LuxS/M16 peptidase-like"/>
    <property type="match status" value="2"/>
</dbReference>
<feature type="domain" description="Peptidase M16 C-terminal" evidence="4">
    <location>
        <begin position="187"/>
        <end position="379"/>
    </location>
</feature>
<organism evidence="5 6">
    <name type="scientific">Pyrinomonas methylaliphatogenes</name>
    <dbReference type="NCBI Taxonomy" id="454194"/>
    <lineage>
        <taxon>Bacteria</taxon>
        <taxon>Pseudomonadati</taxon>
        <taxon>Acidobacteriota</taxon>
        <taxon>Blastocatellia</taxon>
        <taxon>Blastocatellales</taxon>
        <taxon>Pyrinomonadaceae</taxon>
        <taxon>Pyrinomonas</taxon>
    </lineage>
</organism>
<dbReference type="InterPro" id="IPR011765">
    <property type="entry name" value="Pept_M16_N"/>
</dbReference>
<gene>
    <name evidence="5" type="ORF">PYK22_02972</name>
</gene>
<feature type="signal peptide" evidence="2">
    <location>
        <begin position="1"/>
        <end position="22"/>
    </location>
</feature>
<keyword evidence="6" id="KW-1185">Reference proteome</keyword>
<sequence length="502" mass="57868" precursor="true">MRRNFTALVLLCALFGPAMVFGQTKMNDGQIATVLLPNRSPLVTFRILFNTGAAFDPPGKEGLASLTAAMIAKGGTRTRSYEEIVEAMYPLATSFDWQVDKEMTVFYGTTHLDNLERYYALIREMLLDPGFREEDFKRLKADAINFLKVNLRQSNDEELGKEHLYNVIYADHPYGHHNMGRVSALEKLSLDDVRDFYRRNYTQANLVIGLAGGYPPDFVSKMASDFAKLPPGERTTVRFATPKLEPGTHIEIIRRPTRSTAISIGFPIAVKRGDPDWPALALVASYFGQHRSSNSYLYQRIRELRGLNYGDYAYIEYFPRGMFQFTPDPNLARQQQIFQIWIRPVEPQNAHFTLRLALYEFDKLLRDGLTRESFEATREFLSKYVNILMQTQDAQLGYALDSRYYRIPDFATYMREQLARLTLEDVNRAIRRHLRTDALRIVIVTEDADSLREAIINNRPSPITYTSPKPREILEEDKVVEKYPIDVKPENVRVVPVERVFE</sequence>
<evidence type="ECO:0000259" key="3">
    <source>
        <dbReference type="Pfam" id="PF00675"/>
    </source>
</evidence>
<dbReference type="PANTHER" id="PTHR11851:SF49">
    <property type="entry name" value="MITOCHONDRIAL-PROCESSING PEPTIDASE SUBUNIT ALPHA"/>
    <property type="match status" value="1"/>
</dbReference>
<evidence type="ECO:0000259" key="4">
    <source>
        <dbReference type="Pfam" id="PF05193"/>
    </source>
</evidence>
<dbReference type="InterPro" id="IPR011249">
    <property type="entry name" value="Metalloenz_LuxS/M16"/>
</dbReference>